<dbReference type="RefSeq" id="WP_307247118.1">
    <property type="nucleotide sequence ID" value="NZ_JAUSQZ010000001.1"/>
</dbReference>
<dbReference type="CDD" id="cd16917">
    <property type="entry name" value="HATPase_UhpB-NarQ-NarX-like"/>
    <property type="match status" value="1"/>
</dbReference>
<dbReference type="SUPFAM" id="SSF55874">
    <property type="entry name" value="ATPase domain of HSP90 chaperone/DNA topoisomerase II/histidine kinase"/>
    <property type="match status" value="1"/>
</dbReference>
<proteinExistence type="predicted"/>
<keyword evidence="5" id="KW-0472">Membrane</keyword>
<evidence type="ECO:0000256" key="1">
    <source>
        <dbReference type="ARBA" id="ARBA00022679"/>
    </source>
</evidence>
<dbReference type="PANTHER" id="PTHR24421">
    <property type="entry name" value="NITRATE/NITRITE SENSOR PROTEIN NARX-RELATED"/>
    <property type="match status" value="1"/>
</dbReference>
<name>A0ABT9P906_9ACTN</name>
<keyword evidence="1" id="KW-0808">Transferase</keyword>
<evidence type="ECO:0000256" key="3">
    <source>
        <dbReference type="ARBA" id="ARBA00023012"/>
    </source>
</evidence>
<feature type="compositionally biased region" description="Acidic residues" evidence="4">
    <location>
        <begin position="199"/>
        <end position="214"/>
    </location>
</feature>
<keyword evidence="8" id="KW-1185">Reference proteome</keyword>
<feature type="region of interest" description="Disordered" evidence="4">
    <location>
        <begin position="190"/>
        <end position="214"/>
    </location>
</feature>
<organism evidence="7 8">
    <name type="scientific">Kineosporia succinea</name>
    <dbReference type="NCBI Taxonomy" id="84632"/>
    <lineage>
        <taxon>Bacteria</taxon>
        <taxon>Bacillati</taxon>
        <taxon>Actinomycetota</taxon>
        <taxon>Actinomycetes</taxon>
        <taxon>Kineosporiales</taxon>
        <taxon>Kineosporiaceae</taxon>
        <taxon>Kineosporia</taxon>
    </lineage>
</organism>
<evidence type="ECO:0000313" key="7">
    <source>
        <dbReference type="EMBL" id="MDP9829174.1"/>
    </source>
</evidence>
<gene>
    <name evidence="7" type="ORF">J2S57_004923</name>
</gene>
<evidence type="ECO:0000256" key="4">
    <source>
        <dbReference type="SAM" id="MobiDB-lite"/>
    </source>
</evidence>
<accession>A0ABT9P906</accession>
<dbReference type="Proteomes" id="UP001235712">
    <property type="component" value="Unassembled WGS sequence"/>
</dbReference>
<evidence type="ECO:0000256" key="2">
    <source>
        <dbReference type="ARBA" id="ARBA00022777"/>
    </source>
</evidence>
<feature type="transmembrane region" description="Helical" evidence="5">
    <location>
        <begin position="157"/>
        <end position="180"/>
    </location>
</feature>
<keyword evidence="5" id="KW-0812">Transmembrane</keyword>
<keyword evidence="5" id="KW-1133">Transmembrane helix</keyword>
<feature type="transmembrane region" description="Helical" evidence="5">
    <location>
        <begin position="30"/>
        <end position="51"/>
    </location>
</feature>
<evidence type="ECO:0000259" key="6">
    <source>
        <dbReference type="Pfam" id="PF02518"/>
    </source>
</evidence>
<feature type="domain" description="Histidine kinase/HSP90-like ATPase" evidence="6">
    <location>
        <begin position="309"/>
        <end position="400"/>
    </location>
</feature>
<dbReference type="InterPro" id="IPR050482">
    <property type="entry name" value="Sensor_HK_TwoCompSys"/>
</dbReference>
<dbReference type="Pfam" id="PF02518">
    <property type="entry name" value="HATPase_c"/>
    <property type="match status" value="1"/>
</dbReference>
<comment type="caution">
    <text evidence="7">The sequence shown here is derived from an EMBL/GenBank/DDBJ whole genome shotgun (WGS) entry which is preliminary data.</text>
</comment>
<sequence length="402" mass="41477">MIQHHPEAGRPVPVGRPGVRAAADLATARAVLVLRLAAALATAVAGLTLTGPGDGGALRHLLPLAVVGLVLPMEDRVLGRLGEGRPRLVLVTADAVIGLAVVLLAPGDPICVVYQSGTAALAGALLGRTAAPVWIGQALLAAASAGALLGDRSAAPAGILLLLGVSAAVLLAGIAGASAARRLLTRLRDALEPRPAPDPDPEPDPTPEPDPEPDLEQVRHLLRSASLGLIRMPPVMEQVARLLTQDAVEALAAAREPVNGLRFDGPADDFASTLDQLAQEWARAGRVHLSTSPALSPATRRPLGPAARHALAEILAESLENITRHAHATRAGVALRPAGPHLDLTVHDNGRGFEMPGPHDVLHTGRYPGLRRMTDAATTIGATLTLTSEPYSGTTITVRLTP</sequence>
<evidence type="ECO:0000256" key="5">
    <source>
        <dbReference type="SAM" id="Phobius"/>
    </source>
</evidence>
<dbReference type="GO" id="GO:0016301">
    <property type="term" value="F:kinase activity"/>
    <property type="evidence" value="ECO:0007669"/>
    <property type="project" value="UniProtKB-KW"/>
</dbReference>
<dbReference type="EMBL" id="JAUSQZ010000001">
    <property type="protein sequence ID" value="MDP9829174.1"/>
    <property type="molecule type" value="Genomic_DNA"/>
</dbReference>
<dbReference type="Gene3D" id="3.30.565.10">
    <property type="entry name" value="Histidine kinase-like ATPase, C-terminal domain"/>
    <property type="match status" value="1"/>
</dbReference>
<keyword evidence="3" id="KW-0902">Two-component regulatory system</keyword>
<dbReference type="InterPro" id="IPR036890">
    <property type="entry name" value="HATPase_C_sf"/>
</dbReference>
<protein>
    <submittedName>
        <fullName evidence="7">Two-component sensor histidine kinase</fullName>
    </submittedName>
</protein>
<reference evidence="7 8" key="1">
    <citation type="submission" date="2023-07" db="EMBL/GenBank/DDBJ databases">
        <title>Sequencing the genomes of 1000 actinobacteria strains.</title>
        <authorList>
            <person name="Klenk H.-P."/>
        </authorList>
    </citation>
    <scope>NUCLEOTIDE SEQUENCE [LARGE SCALE GENOMIC DNA]</scope>
    <source>
        <strain evidence="7 8">DSM 44388</strain>
    </source>
</reference>
<dbReference type="InterPro" id="IPR003594">
    <property type="entry name" value="HATPase_dom"/>
</dbReference>
<evidence type="ECO:0000313" key="8">
    <source>
        <dbReference type="Proteomes" id="UP001235712"/>
    </source>
</evidence>
<keyword evidence="2 7" id="KW-0418">Kinase</keyword>